<accession>A0A376TYD3</accession>
<dbReference type="EMBL" id="UGCP01000002">
    <property type="protein sequence ID" value="STI81950.1"/>
    <property type="molecule type" value="Genomic_DNA"/>
</dbReference>
<protein>
    <submittedName>
        <fullName evidence="1">Cellulose biosynthesis endoglucanase</fullName>
    </submittedName>
</protein>
<dbReference type="AlphaFoldDB" id="A0A376TYD3"/>
<evidence type="ECO:0000313" key="2">
    <source>
        <dbReference type="Proteomes" id="UP000254079"/>
    </source>
</evidence>
<dbReference type="Pfam" id="PF11658">
    <property type="entry name" value="CBP_BcsG"/>
    <property type="match status" value="1"/>
</dbReference>
<reference evidence="1 2" key="1">
    <citation type="submission" date="2018-06" db="EMBL/GenBank/DDBJ databases">
        <authorList>
            <consortium name="Pathogen Informatics"/>
            <person name="Doyle S."/>
        </authorList>
    </citation>
    <scope>NUCLEOTIDE SEQUENCE [LARGE SCALE GENOMIC DNA]</scope>
    <source>
        <strain evidence="1 2">NCTC8622</strain>
    </source>
</reference>
<dbReference type="Proteomes" id="UP000254079">
    <property type="component" value="Unassembled WGS sequence"/>
</dbReference>
<proteinExistence type="predicted"/>
<dbReference type="InterPro" id="IPR017744">
    <property type="entry name" value="BcsG"/>
</dbReference>
<organism evidence="1 2">
    <name type="scientific">Escherichia coli</name>
    <dbReference type="NCBI Taxonomy" id="562"/>
    <lineage>
        <taxon>Bacteria</taxon>
        <taxon>Pseudomonadati</taxon>
        <taxon>Pseudomonadota</taxon>
        <taxon>Gammaproteobacteria</taxon>
        <taxon>Enterobacterales</taxon>
        <taxon>Enterobacteriaceae</taxon>
        <taxon>Escherichia</taxon>
    </lineage>
</organism>
<name>A0A376TYD3_ECOLX</name>
<evidence type="ECO:0000313" key="1">
    <source>
        <dbReference type="EMBL" id="STI81950.1"/>
    </source>
</evidence>
<gene>
    <name evidence="1" type="primary">bcsG_3</name>
    <name evidence="1" type="ORF">NCTC8622_00895</name>
</gene>
<sequence>MKEVRENGGMQTELMDQTNLPVILLGFDGSPVYDDTAVLNRWLDVTEKDKNSRSATFYNTLPLHDGNHYPGVSKNSGLQSAGRRNSFDELDAFFTELEKSGRKVMVVVVPEHGGRA</sequence>